<dbReference type="GO" id="GO:0042274">
    <property type="term" value="P:ribosomal small subunit biogenesis"/>
    <property type="evidence" value="ECO:0007669"/>
    <property type="project" value="UniProtKB-UniRule"/>
</dbReference>
<dbReference type="PANTHER" id="PTHR33692">
    <property type="entry name" value="RIBOSOME MATURATION FACTOR RIMM"/>
    <property type="match status" value="1"/>
</dbReference>
<dbReference type="GO" id="GO:0006364">
    <property type="term" value="P:rRNA processing"/>
    <property type="evidence" value="ECO:0007669"/>
    <property type="project" value="UniProtKB-UniRule"/>
</dbReference>
<comment type="domain">
    <text evidence="5">The PRC barrel domain binds ribosomal protein uS19.</text>
</comment>
<sequence>MEDEKNERPVKRLRIGVIANTHGIKGEAKIFPTGDDPKRFSKIKKVYIIKDGIELCTSVISARYFKNLVICKFEGIDTPEDMKNYKNADIFVDRKDATPLKENEHYIADLIGLNVVTSENELLGIVENMFPTGANYVMEVKRTDKKNLLIPYIKQCILDVDLQSGVIKVELIDGLLDL</sequence>
<keyword evidence="4 5" id="KW-0143">Chaperone</keyword>
<evidence type="ECO:0000259" key="6">
    <source>
        <dbReference type="Pfam" id="PF01782"/>
    </source>
</evidence>
<dbReference type="GO" id="GO:0005737">
    <property type="term" value="C:cytoplasm"/>
    <property type="evidence" value="ECO:0007669"/>
    <property type="project" value="UniProtKB-SubCell"/>
</dbReference>
<dbReference type="OrthoDB" id="9810331at2"/>
<dbReference type="RefSeq" id="WP_005539916.1">
    <property type="nucleotide sequence ID" value="NZ_JH378830.1"/>
</dbReference>
<dbReference type="InterPro" id="IPR011961">
    <property type="entry name" value="RimM"/>
</dbReference>
<reference evidence="8 9" key="1">
    <citation type="submission" date="2011-08" db="EMBL/GenBank/DDBJ databases">
        <title>The Genome Sequence of Johnsonella ignava ATCC 51276.</title>
        <authorList>
            <consortium name="The Broad Institute Genome Sequencing Platform"/>
            <person name="Earl A."/>
            <person name="Ward D."/>
            <person name="Feldgarden M."/>
            <person name="Gevers D."/>
            <person name="Izard J."/>
            <person name="Blanton J.M."/>
            <person name="Baranova O.V."/>
            <person name="Dewhirst F.E."/>
            <person name="Young S.K."/>
            <person name="Zeng Q."/>
            <person name="Gargeya S."/>
            <person name="Fitzgerald M."/>
            <person name="Haas B."/>
            <person name="Abouelleil A."/>
            <person name="Alvarado L."/>
            <person name="Arachchi H.M."/>
            <person name="Berlin A."/>
            <person name="Brown A."/>
            <person name="Chapman S.B."/>
            <person name="Chen Z."/>
            <person name="Dunbar C."/>
            <person name="Freedman E."/>
            <person name="Gearin G."/>
            <person name="Gellesch M."/>
            <person name="Goldberg J."/>
            <person name="Griggs A."/>
            <person name="Gujja S."/>
            <person name="Heiman D."/>
            <person name="Howarth C."/>
            <person name="Larson L."/>
            <person name="Lui A."/>
            <person name="MacDonald P.J.P."/>
            <person name="Montmayeur A."/>
            <person name="Murphy C."/>
            <person name="Neiman D."/>
            <person name="Pearson M."/>
            <person name="Priest M."/>
            <person name="Roberts A."/>
            <person name="Saif S."/>
            <person name="Shea T."/>
            <person name="Shenoy N."/>
            <person name="Sisk P."/>
            <person name="Stolte C."/>
            <person name="Sykes S."/>
            <person name="Wortman J."/>
            <person name="Nusbaum C."/>
            <person name="Birren B."/>
        </authorList>
    </citation>
    <scope>NUCLEOTIDE SEQUENCE [LARGE SCALE GENOMIC DNA]</scope>
    <source>
        <strain evidence="8 9">ATCC 51276</strain>
    </source>
</reference>
<keyword evidence="3 5" id="KW-0698">rRNA processing</keyword>
<evidence type="ECO:0000259" key="7">
    <source>
        <dbReference type="Pfam" id="PF24986"/>
    </source>
</evidence>
<dbReference type="InterPro" id="IPR009000">
    <property type="entry name" value="Transl_B-barrel_sf"/>
</dbReference>
<organism evidence="8 9">
    <name type="scientific">Johnsonella ignava ATCC 51276</name>
    <dbReference type="NCBI Taxonomy" id="679200"/>
    <lineage>
        <taxon>Bacteria</taxon>
        <taxon>Bacillati</taxon>
        <taxon>Bacillota</taxon>
        <taxon>Clostridia</taxon>
        <taxon>Lachnospirales</taxon>
        <taxon>Lachnospiraceae</taxon>
        <taxon>Johnsonella</taxon>
    </lineage>
</organism>
<dbReference type="NCBIfam" id="TIGR02273">
    <property type="entry name" value="16S_RimM"/>
    <property type="match status" value="1"/>
</dbReference>
<proteinExistence type="inferred from homology"/>
<comment type="caution">
    <text evidence="8">The sequence shown here is derived from an EMBL/GenBank/DDBJ whole genome shotgun (WGS) entry which is preliminary data.</text>
</comment>
<comment type="subunit">
    <text evidence="5">Binds ribosomal protein uS19.</text>
</comment>
<dbReference type="PANTHER" id="PTHR33692:SF1">
    <property type="entry name" value="RIBOSOME MATURATION FACTOR RIMM"/>
    <property type="match status" value="1"/>
</dbReference>
<evidence type="ECO:0000256" key="5">
    <source>
        <dbReference type="HAMAP-Rule" id="MF_00014"/>
    </source>
</evidence>
<evidence type="ECO:0000256" key="4">
    <source>
        <dbReference type="ARBA" id="ARBA00023186"/>
    </source>
</evidence>
<evidence type="ECO:0000256" key="2">
    <source>
        <dbReference type="ARBA" id="ARBA00022517"/>
    </source>
</evidence>
<dbReference type="InterPro" id="IPR002676">
    <property type="entry name" value="RimM_N"/>
</dbReference>
<evidence type="ECO:0000256" key="1">
    <source>
        <dbReference type="ARBA" id="ARBA00022490"/>
    </source>
</evidence>
<comment type="function">
    <text evidence="5">An accessory protein needed during the final step in the assembly of 30S ribosomal subunit, possibly for assembly of the head region. Essential for efficient processing of 16S rRNA. May be needed both before and after RbfA during the maturation of 16S rRNA. It has affinity for free ribosomal 30S subunits but not for 70S ribosomes.</text>
</comment>
<dbReference type="EMBL" id="ACZL01000012">
    <property type="protein sequence ID" value="EHI56202.1"/>
    <property type="molecule type" value="Genomic_DNA"/>
</dbReference>
<protein>
    <recommendedName>
        <fullName evidence="5">Ribosome maturation factor RimM</fullName>
    </recommendedName>
</protein>
<comment type="similarity">
    <text evidence="5">Belongs to the RimM family.</text>
</comment>
<dbReference type="Gene3D" id="2.30.30.240">
    <property type="entry name" value="PRC-barrel domain"/>
    <property type="match status" value="1"/>
</dbReference>
<dbReference type="InterPro" id="IPR056792">
    <property type="entry name" value="PRC_RimM"/>
</dbReference>
<comment type="subcellular location">
    <subcellularLocation>
        <location evidence="5">Cytoplasm</location>
    </subcellularLocation>
</comment>
<feature type="domain" description="RimM N-terminal" evidence="6">
    <location>
        <begin position="15"/>
        <end position="95"/>
    </location>
</feature>
<dbReference type="Pfam" id="PF01782">
    <property type="entry name" value="RimM"/>
    <property type="match status" value="1"/>
</dbReference>
<dbReference type="STRING" id="679200.HMPREF9333_00732"/>
<dbReference type="InterPro" id="IPR011033">
    <property type="entry name" value="PRC_barrel-like_sf"/>
</dbReference>
<name>G5GGP2_9FIRM</name>
<evidence type="ECO:0000313" key="9">
    <source>
        <dbReference type="Proteomes" id="UP000003011"/>
    </source>
</evidence>
<dbReference type="InterPro" id="IPR036976">
    <property type="entry name" value="RimM_N_sf"/>
</dbReference>
<dbReference type="HAMAP" id="MF_00014">
    <property type="entry name" value="Ribosome_mat_RimM"/>
    <property type="match status" value="1"/>
</dbReference>
<accession>G5GGP2</accession>
<dbReference type="Gene3D" id="2.40.30.60">
    <property type="entry name" value="RimM"/>
    <property type="match status" value="1"/>
</dbReference>
<keyword evidence="1 5" id="KW-0963">Cytoplasm</keyword>
<evidence type="ECO:0000313" key="8">
    <source>
        <dbReference type="EMBL" id="EHI56202.1"/>
    </source>
</evidence>
<feature type="domain" description="Ribosome maturation factor RimM PRC barrel" evidence="7">
    <location>
        <begin position="109"/>
        <end position="175"/>
    </location>
</feature>
<gene>
    <name evidence="5" type="primary">rimM</name>
    <name evidence="8" type="ORF">HMPREF9333_00732</name>
</gene>
<dbReference type="Pfam" id="PF24986">
    <property type="entry name" value="PRC_RimM"/>
    <property type="match status" value="1"/>
</dbReference>
<dbReference type="eggNOG" id="COG0806">
    <property type="taxonomic scope" value="Bacteria"/>
</dbReference>
<dbReference type="Proteomes" id="UP000003011">
    <property type="component" value="Unassembled WGS sequence"/>
</dbReference>
<keyword evidence="2 5" id="KW-0690">Ribosome biogenesis</keyword>
<dbReference type="HOGENOM" id="CLU_077636_3_2_9"/>
<dbReference type="GO" id="GO:0005840">
    <property type="term" value="C:ribosome"/>
    <property type="evidence" value="ECO:0007669"/>
    <property type="project" value="InterPro"/>
</dbReference>
<dbReference type="SUPFAM" id="SSF50346">
    <property type="entry name" value="PRC-barrel domain"/>
    <property type="match status" value="1"/>
</dbReference>
<dbReference type="GO" id="GO:0043022">
    <property type="term" value="F:ribosome binding"/>
    <property type="evidence" value="ECO:0007669"/>
    <property type="project" value="InterPro"/>
</dbReference>
<dbReference type="SUPFAM" id="SSF50447">
    <property type="entry name" value="Translation proteins"/>
    <property type="match status" value="1"/>
</dbReference>
<keyword evidence="9" id="KW-1185">Reference proteome</keyword>
<evidence type="ECO:0000256" key="3">
    <source>
        <dbReference type="ARBA" id="ARBA00022552"/>
    </source>
</evidence>
<dbReference type="AlphaFoldDB" id="G5GGP2"/>